<feature type="transmembrane region" description="Helical" evidence="6">
    <location>
        <begin position="234"/>
        <end position="254"/>
    </location>
</feature>
<dbReference type="PANTHER" id="PTHR32322:SF2">
    <property type="entry name" value="EAMA DOMAIN-CONTAINING PROTEIN"/>
    <property type="match status" value="1"/>
</dbReference>
<evidence type="ECO:0000313" key="9">
    <source>
        <dbReference type="Proteomes" id="UP000019146"/>
    </source>
</evidence>
<gene>
    <name evidence="8" type="ORF">K788_0002837</name>
</gene>
<dbReference type="AlphaFoldDB" id="A0A0P0RDS4"/>
<dbReference type="Proteomes" id="UP000019146">
    <property type="component" value="Chromosome 2"/>
</dbReference>
<evidence type="ECO:0000256" key="1">
    <source>
        <dbReference type="ARBA" id="ARBA00004141"/>
    </source>
</evidence>
<accession>A0A0P0RDS4</accession>
<dbReference type="EMBL" id="CP012747">
    <property type="protein sequence ID" value="ALL66318.1"/>
    <property type="molecule type" value="Genomic_DNA"/>
</dbReference>
<keyword evidence="4 6" id="KW-1133">Transmembrane helix</keyword>
<dbReference type="Pfam" id="PF00892">
    <property type="entry name" value="EamA"/>
    <property type="match status" value="2"/>
</dbReference>
<evidence type="ECO:0000256" key="4">
    <source>
        <dbReference type="ARBA" id="ARBA00022989"/>
    </source>
</evidence>
<name>A0A0P0RDS4_9BURK</name>
<sequence length="324" mass="34750">MYRIRARSTIGASSFHPMVFAMNPAYLAFALLGLIWGSNFLFMKWASLWITPAQIVFLRVLFGFLPLLVYAFATKALAWKQLRHAHHFVVMSLLATSVYYYAFAKGASLLLSSVAGMLSGAIPLFSFVCAWALLRAERPSPRMMVGVVCGFVGVLMIARPWNGAVASVDLSGVAYMAAGSLSVGCSFVYARRFLSKLDMSPVALSTWQIGFALLTIACVTPFDGITRIAHDAHAAVGLVLGLGLLGTGVAYILYYFIVQRLGAIAASSVTYIPPVIALGIGVLVAHEPIHPLDLLAMACILGGVFLLQSGRSPQNTATVARRPA</sequence>
<feature type="transmembrane region" description="Helical" evidence="6">
    <location>
        <begin position="261"/>
        <end position="283"/>
    </location>
</feature>
<dbReference type="KEGG" id="bcai:K788_0002837"/>
<feature type="transmembrane region" description="Helical" evidence="6">
    <location>
        <begin position="109"/>
        <end position="134"/>
    </location>
</feature>
<feature type="transmembrane region" description="Helical" evidence="6">
    <location>
        <begin position="289"/>
        <end position="307"/>
    </location>
</feature>
<feature type="transmembrane region" description="Helical" evidence="6">
    <location>
        <begin position="173"/>
        <end position="190"/>
    </location>
</feature>
<dbReference type="InterPro" id="IPR037185">
    <property type="entry name" value="EmrE-like"/>
</dbReference>
<organism evidence="8 9">
    <name type="scientific">Paraburkholderia caribensis MBA4</name>
    <dbReference type="NCBI Taxonomy" id="1323664"/>
    <lineage>
        <taxon>Bacteria</taxon>
        <taxon>Pseudomonadati</taxon>
        <taxon>Pseudomonadota</taxon>
        <taxon>Betaproteobacteria</taxon>
        <taxon>Burkholderiales</taxon>
        <taxon>Burkholderiaceae</taxon>
        <taxon>Paraburkholderia</taxon>
    </lineage>
</organism>
<keyword evidence="3 6" id="KW-0812">Transmembrane</keyword>
<evidence type="ECO:0000256" key="6">
    <source>
        <dbReference type="SAM" id="Phobius"/>
    </source>
</evidence>
<feature type="domain" description="EamA" evidence="7">
    <location>
        <begin position="171"/>
        <end position="307"/>
    </location>
</feature>
<comment type="similarity">
    <text evidence="2">Belongs to the EamA transporter family.</text>
</comment>
<reference evidence="8 9" key="1">
    <citation type="journal article" date="2014" name="Genome Announc.">
        <title>Draft Genome Sequence of the Haloacid-Degrading Burkholderia caribensis Strain MBA4.</title>
        <authorList>
            <person name="Pan Y."/>
            <person name="Kong K.F."/>
            <person name="Tsang J.S."/>
        </authorList>
    </citation>
    <scope>NUCLEOTIDE SEQUENCE [LARGE SCALE GENOMIC DNA]</scope>
    <source>
        <strain evidence="8 9">MBA4</strain>
    </source>
</reference>
<feature type="transmembrane region" description="Helical" evidence="6">
    <location>
        <begin position="48"/>
        <end position="73"/>
    </location>
</feature>
<feature type="transmembrane region" description="Helical" evidence="6">
    <location>
        <begin position="20"/>
        <end position="42"/>
    </location>
</feature>
<dbReference type="InterPro" id="IPR050638">
    <property type="entry name" value="AA-Vitamin_Transporters"/>
</dbReference>
<dbReference type="SUPFAM" id="SSF103481">
    <property type="entry name" value="Multidrug resistance efflux transporter EmrE"/>
    <property type="match status" value="2"/>
</dbReference>
<feature type="transmembrane region" description="Helical" evidence="6">
    <location>
        <begin position="85"/>
        <end position="103"/>
    </location>
</feature>
<evidence type="ECO:0000313" key="8">
    <source>
        <dbReference type="EMBL" id="ALL66318.1"/>
    </source>
</evidence>
<dbReference type="InterPro" id="IPR000620">
    <property type="entry name" value="EamA_dom"/>
</dbReference>
<dbReference type="Gene3D" id="1.10.3730.20">
    <property type="match status" value="1"/>
</dbReference>
<proteinExistence type="inferred from homology"/>
<dbReference type="PANTHER" id="PTHR32322">
    <property type="entry name" value="INNER MEMBRANE TRANSPORTER"/>
    <property type="match status" value="1"/>
</dbReference>
<evidence type="ECO:0000256" key="5">
    <source>
        <dbReference type="ARBA" id="ARBA00023136"/>
    </source>
</evidence>
<protein>
    <submittedName>
        <fullName evidence="8">Permease of the drug/metabolite transporter (DMT) superfamily</fullName>
    </submittedName>
</protein>
<evidence type="ECO:0000259" key="7">
    <source>
        <dbReference type="Pfam" id="PF00892"/>
    </source>
</evidence>
<dbReference type="GO" id="GO:0016020">
    <property type="term" value="C:membrane"/>
    <property type="evidence" value="ECO:0007669"/>
    <property type="project" value="UniProtKB-SubCell"/>
</dbReference>
<feature type="domain" description="EamA" evidence="7">
    <location>
        <begin position="25"/>
        <end position="158"/>
    </location>
</feature>
<evidence type="ECO:0000256" key="2">
    <source>
        <dbReference type="ARBA" id="ARBA00007362"/>
    </source>
</evidence>
<feature type="transmembrane region" description="Helical" evidence="6">
    <location>
        <begin position="143"/>
        <end position="161"/>
    </location>
</feature>
<feature type="transmembrane region" description="Helical" evidence="6">
    <location>
        <begin position="202"/>
        <end position="222"/>
    </location>
</feature>
<keyword evidence="5 6" id="KW-0472">Membrane</keyword>
<evidence type="ECO:0000256" key="3">
    <source>
        <dbReference type="ARBA" id="ARBA00022692"/>
    </source>
</evidence>
<comment type="subcellular location">
    <subcellularLocation>
        <location evidence="1">Membrane</location>
        <topology evidence="1">Multi-pass membrane protein</topology>
    </subcellularLocation>
</comment>